<protein>
    <submittedName>
        <fullName evidence="2">Uncharacterized protein</fullName>
    </submittedName>
</protein>
<gene>
    <name evidence="2" type="ORF">KIN20_009877</name>
</gene>
<dbReference type="Proteomes" id="UP001196413">
    <property type="component" value="Unassembled WGS sequence"/>
</dbReference>
<reference evidence="2" key="1">
    <citation type="submission" date="2021-06" db="EMBL/GenBank/DDBJ databases">
        <title>Parelaphostrongylus tenuis whole genome reference sequence.</title>
        <authorList>
            <person name="Garwood T.J."/>
            <person name="Larsen P.A."/>
            <person name="Fountain-Jones N.M."/>
            <person name="Garbe J.R."/>
            <person name="Macchietto M.G."/>
            <person name="Kania S.A."/>
            <person name="Gerhold R.W."/>
            <person name="Richards J.E."/>
            <person name="Wolf T.M."/>
        </authorList>
    </citation>
    <scope>NUCLEOTIDE SEQUENCE</scope>
    <source>
        <strain evidence="2">MNPRO001-30</strain>
        <tissue evidence="2">Meninges</tissue>
    </source>
</reference>
<dbReference type="AlphaFoldDB" id="A0AAD5QIH1"/>
<sequence length="54" mass="6021">MDPIVFVEQNSVVFVLGVTVLIVSVIALPWELLMFQELVSIYQITRGPCILEGT</sequence>
<comment type="caution">
    <text evidence="2">The sequence shown here is derived from an EMBL/GenBank/DDBJ whole genome shotgun (WGS) entry which is preliminary data.</text>
</comment>
<keyword evidence="1" id="KW-0472">Membrane</keyword>
<name>A0AAD5QIH1_PARTN</name>
<evidence type="ECO:0000313" key="3">
    <source>
        <dbReference type="Proteomes" id="UP001196413"/>
    </source>
</evidence>
<accession>A0AAD5QIH1</accession>
<keyword evidence="1" id="KW-0812">Transmembrane</keyword>
<feature type="transmembrane region" description="Helical" evidence="1">
    <location>
        <begin position="12"/>
        <end position="33"/>
    </location>
</feature>
<keyword evidence="3" id="KW-1185">Reference proteome</keyword>
<organism evidence="2 3">
    <name type="scientific">Parelaphostrongylus tenuis</name>
    <name type="common">Meningeal worm</name>
    <dbReference type="NCBI Taxonomy" id="148309"/>
    <lineage>
        <taxon>Eukaryota</taxon>
        <taxon>Metazoa</taxon>
        <taxon>Ecdysozoa</taxon>
        <taxon>Nematoda</taxon>
        <taxon>Chromadorea</taxon>
        <taxon>Rhabditida</taxon>
        <taxon>Rhabditina</taxon>
        <taxon>Rhabditomorpha</taxon>
        <taxon>Strongyloidea</taxon>
        <taxon>Metastrongylidae</taxon>
        <taxon>Parelaphostrongylus</taxon>
    </lineage>
</organism>
<proteinExistence type="predicted"/>
<evidence type="ECO:0000313" key="2">
    <source>
        <dbReference type="EMBL" id="KAJ1353278.1"/>
    </source>
</evidence>
<keyword evidence="1" id="KW-1133">Transmembrane helix</keyword>
<evidence type="ECO:0000256" key="1">
    <source>
        <dbReference type="SAM" id="Phobius"/>
    </source>
</evidence>
<dbReference type="EMBL" id="JAHQIW010001660">
    <property type="protein sequence ID" value="KAJ1353278.1"/>
    <property type="molecule type" value="Genomic_DNA"/>
</dbReference>